<dbReference type="GO" id="GO:0043683">
    <property type="term" value="P:type IV pilus assembly"/>
    <property type="evidence" value="ECO:0007669"/>
    <property type="project" value="InterPro"/>
</dbReference>
<evidence type="ECO:0000313" key="8">
    <source>
        <dbReference type="Proteomes" id="UP000014523"/>
    </source>
</evidence>
<dbReference type="PANTHER" id="PTHR30093">
    <property type="entry name" value="GENERAL SECRETION PATHWAY PROTEIN G"/>
    <property type="match status" value="1"/>
</dbReference>
<evidence type="ECO:0000256" key="5">
    <source>
        <dbReference type="ARBA" id="ARBA00023136"/>
    </source>
</evidence>
<dbReference type="GO" id="GO:0015628">
    <property type="term" value="P:protein secretion by the type II secretion system"/>
    <property type="evidence" value="ECO:0007669"/>
    <property type="project" value="InterPro"/>
</dbReference>
<comment type="caution">
    <text evidence="7">The sequence shown here is derived from an EMBL/GenBank/DDBJ whole genome shotgun (WGS) entry which is preliminary data.</text>
</comment>
<dbReference type="Proteomes" id="UP000014523">
    <property type="component" value="Unassembled WGS sequence"/>
</dbReference>
<dbReference type="RefSeq" id="WP_016542749.1">
    <property type="nucleotide sequence ID" value="NZ_ASQH01000020.1"/>
</dbReference>
<dbReference type="AlphaFoldDB" id="A0A829HLL2"/>
<dbReference type="GO" id="GO:0016020">
    <property type="term" value="C:membrane"/>
    <property type="evidence" value="ECO:0007669"/>
    <property type="project" value="UniProtKB-SubCell"/>
</dbReference>
<evidence type="ECO:0008006" key="9">
    <source>
        <dbReference type="Google" id="ProtNLM"/>
    </source>
</evidence>
<accession>A0A829HLL2</accession>
<comment type="subcellular location">
    <subcellularLocation>
        <location evidence="1">Membrane</location>
        <topology evidence="1">Single-pass membrane protein</topology>
    </subcellularLocation>
</comment>
<dbReference type="PANTHER" id="PTHR30093:SF44">
    <property type="entry name" value="TYPE II SECRETION SYSTEM CORE PROTEIN G"/>
    <property type="match status" value="1"/>
</dbReference>
<protein>
    <recommendedName>
        <fullName evidence="9">Prepilin-type N-terminal cleavage/methylation domain-containing protein</fullName>
    </recommendedName>
</protein>
<feature type="transmembrane region" description="Helical" evidence="6">
    <location>
        <begin position="6"/>
        <end position="27"/>
    </location>
</feature>
<dbReference type="SUPFAM" id="SSF54523">
    <property type="entry name" value="Pili subunits"/>
    <property type="match status" value="1"/>
</dbReference>
<reference evidence="7 8" key="1">
    <citation type="submission" date="2013-06" db="EMBL/GenBank/DDBJ databases">
        <title>The Genome Sequence of Acinetobacter gyllenbergii CIP 110306.</title>
        <authorList>
            <consortium name="The Broad Institute Genome Sequencing Platform"/>
            <consortium name="The Broad Institute Genome Sequencing Center for Infectious Disease"/>
            <person name="Cerqueira G."/>
            <person name="Feldgarden M."/>
            <person name="Courvalin P."/>
            <person name="Perichon B."/>
            <person name="Grillot-Courvalin C."/>
            <person name="Clermont D."/>
            <person name="Rocha E."/>
            <person name="Yoon E.-J."/>
            <person name="Nemec A."/>
            <person name="Young S.K."/>
            <person name="Zeng Q."/>
            <person name="Gargeya S."/>
            <person name="Fitzgerald M."/>
            <person name="Abouelleil A."/>
            <person name="Alvarado L."/>
            <person name="Berlin A.M."/>
            <person name="Chapman S.B."/>
            <person name="Dewar J."/>
            <person name="Goldberg J."/>
            <person name="Griggs A."/>
            <person name="Gujja S."/>
            <person name="Hansen M."/>
            <person name="Howarth C."/>
            <person name="Imamovic A."/>
            <person name="Larimer J."/>
            <person name="McCowan C."/>
            <person name="Murphy C."/>
            <person name="Pearson M."/>
            <person name="Priest M."/>
            <person name="Roberts A."/>
            <person name="Saif S."/>
            <person name="Shea T."/>
            <person name="Sykes S."/>
            <person name="Wortman J."/>
            <person name="Nusbaum C."/>
            <person name="Birren B."/>
        </authorList>
    </citation>
    <scope>NUCLEOTIDE SEQUENCE [LARGE SCALE GENOMIC DNA]</scope>
    <source>
        <strain evidence="7 8">CIP 110306</strain>
    </source>
</reference>
<dbReference type="EMBL" id="ATGG01000006">
    <property type="protein sequence ID" value="EPF93072.1"/>
    <property type="molecule type" value="Genomic_DNA"/>
</dbReference>
<evidence type="ECO:0000313" key="7">
    <source>
        <dbReference type="EMBL" id="EPF93072.1"/>
    </source>
</evidence>
<dbReference type="Gene3D" id="3.30.700.10">
    <property type="entry name" value="Glycoprotein, Type 4 Pilin"/>
    <property type="match status" value="1"/>
</dbReference>
<keyword evidence="8" id="KW-1185">Reference proteome</keyword>
<dbReference type="InterPro" id="IPR031982">
    <property type="entry name" value="PilE-like"/>
</dbReference>
<dbReference type="Pfam" id="PF07963">
    <property type="entry name" value="N_methyl"/>
    <property type="match status" value="1"/>
</dbReference>
<evidence type="ECO:0000256" key="4">
    <source>
        <dbReference type="ARBA" id="ARBA00022989"/>
    </source>
</evidence>
<sequence length="175" mass="18948">MKKNLGFTLIEVMVVVIIVAILAAIVIPSYKDFVRRGTASQAEQEIQRLATLLEKHRSRNFSYANFTVASSVLPEGKTGADITYNVYVRDVIDPSKALNDPAAMGVGWVILAEANSEINHPGSCPSCNPLQTGNYSFLMMSNGMKCKTKMKLAKDDLTASNLSGTTPCGGQGEDW</sequence>
<dbReference type="InterPro" id="IPR012902">
    <property type="entry name" value="N_methyl_site"/>
</dbReference>
<name>A0A829HLL2_9GAMM</name>
<evidence type="ECO:0000256" key="2">
    <source>
        <dbReference type="ARBA" id="ARBA00022481"/>
    </source>
</evidence>
<proteinExistence type="predicted"/>
<keyword evidence="2" id="KW-0488">Methylation</keyword>
<dbReference type="Pfam" id="PF16732">
    <property type="entry name" value="ComP_DUS"/>
    <property type="match status" value="1"/>
</dbReference>
<dbReference type="InterPro" id="IPR045584">
    <property type="entry name" value="Pilin-like"/>
</dbReference>
<keyword evidence="4 6" id="KW-1133">Transmembrane helix</keyword>
<keyword evidence="3 6" id="KW-0812">Transmembrane</keyword>
<gene>
    <name evidence="7" type="ORF">F957_00418</name>
</gene>
<dbReference type="GO" id="GO:0015627">
    <property type="term" value="C:type II protein secretion system complex"/>
    <property type="evidence" value="ECO:0007669"/>
    <property type="project" value="InterPro"/>
</dbReference>
<evidence type="ECO:0000256" key="3">
    <source>
        <dbReference type="ARBA" id="ARBA00022692"/>
    </source>
</evidence>
<organism evidence="7 8">
    <name type="scientific">Acinetobacter gyllenbergii CIP 110306 = MTCC 11365</name>
    <dbReference type="NCBI Taxonomy" id="1217657"/>
    <lineage>
        <taxon>Bacteria</taxon>
        <taxon>Pseudomonadati</taxon>
        <taxon>Pseudomonadota</taxon>
        <taxon>Gammaproteobacteria</taxon>
        <taxon>Moraxellales</taxon>
        <taxon>Moraxellaceae</taxon>
        <taxon>Acinetobacter</taxon>
    </lineage>
</organism>
<keyword evidence="5 6" id="KW-0472">Membrane</keyword>
<dbReference type="InterPro" id="IPR000983">
    <property type="entry name" value="Bac_GSPG_pilin"/>
</dbReference>
<evidence type="ECO:0000256" key="1">
    <source>
        <dbReference type="ARBA" id="ARBA00004167"/>
    </source>
</evidence>
<dbReference type="PRINTS" id="PR00813">
    <property type="entry name" value="BCTERIALGSPG"/>
</dbReference>
<evidence type="ECO:0000256" key="6">
    <source>
        <dbReference type="SAM" id="Phobius"/>
    </source>
</evidence>
<dbReference type="NCBIfam" id="TIGR02532">
    <property type="entry name" value="IV_pilin_GFxxxE"/>
    <property type="match status" value="1"/>
</dbReference>